<keyword evidence="2" id="KW-0472">Membrane</keyword>
<feature type="transmembrane region" description="Helical" evidence="2">
    <location>
        <begin position="170"/>
        <end position="192"/>
    </location>
</feature>
<feature type="region of interest" description="Disordered" evidence="1">
    <location>
        <begin position="252"/>
        <end position="298"/>
    </location>
</feature>
<evidence type="ECO:0000313" key="3">
    <source>
        <dbReference type="EMBL" id="KAF2826985.1"/>
    </source>
</evidence>
<feature type="transmembrane region" description="Helical" evidence="2">
    <location>
        <begin position="36"/>
        <end position="54"/>
    </location>
</feature>
<accession>A0A6A7A350</accession>
<feature type="transmembrane region" description="Helical" evidence="2">
    <location>
        <begin position="212"/>
        <end position="232"/>
    </location>
</feature>
<name>A0A6A7A350_9PLEO</name>
<keyword evidence="2" id="KW-0812">Transmembrane</keyword>
<proteinExistence type="predicted"/>
<dbReference type="Proteomes" id="UP000799424">
    <property type="component" value="Unassembled WGS sequence"/>
</dbReference>
<organism evidence="3 4">
    <name type="scientific">Ophiobolus disseminans</name>
    <dbReference type="NCBI Taxonomy" id="1469910"/>
    <lineage>
        <taxon>Eukaryota</taxon>
        <taxon>Fungi</taxon>
        <taxon>Dikarya</taxon>
        <taxon>Ascomycota</taxon>
        <taxon>Pezizomycotina</taxon>
        <taxon>Dothideomycetes</taxon>
        <taxon>Pleosporomycetidae</taxon>
        <taxon>Pleosporales</taxon>
        <taxon>Pleosporineae</taxon>
        <taxon>Phaeosphaeriaceae</taxon>
        <taxon>Ophiobolus</taxon>
    </lineage>
</organism>
<dbReference type="OrthoDB" id="3800531at2759"/>
<evidence type="ECO:0000313" key="4">
    <source>
        <dbReference type="Proteomes" id="UP000799424"/>
    </source>
</evidence>
<keyword evidence="4" id="KW-1185">Reference proteome</keyword>
<protein>
    <submittedName>
        <fullName evidence="3">Uncharacterized protein</fullName>
    </submittedName>
</protein>
<feature type="transmembrane region" description="Helical" evidence="2">
    <location>
        <begin position="128"/>
        <end position="146"/>
    </location>
</feature>
<sequence>MLDIYNTPQYSDKIRCENEYWGMLHGVDATTSSPSAIVLGILIVLLAAVIEFIVNTSPASDEVQALPRDEEQGIPPDSTDDLGSNPNIHEQPQPQSTPLMQDVPTQEPTSAIVWCSASPSTFTRRYRLFLSAFLLYPTLALLYIRIDFALTAPSIDPVCAHFVHWPGPNWVAIALFNIIPALCAVCAFLRALTDCVLGCFGKGLSYTMRWRAVPWMPCMPVFLVGALVYGAFRGARWPAVWAARKMRTRRDAKMNDEERKGLVEGGEGEKYRDSSEGSMGYGSPKSSSDAGEKGDKIV</sequence>
<feature type="compositionally biased region" description="Polar residues" evidence="1">
    <location>
        <begin position="81"/>
        <end position="103"/>
    </location>
</feature>
<reference evidence="3" key="1">
    <citation type="journal article" date="2020" name="Stud. Mycol.">
        <title>101 Dothideomycetes genomes: a test case for predicting lifestyles and emergence of pathogens.</title>
        <authorList>
            <person name="Haridas S."/>
            <person name="Albert R."/>
            <person name="Binder M."/>
            <person name="Bloem J."/>
            <person name="Labutti K."/>
            <person name="Salamov A."/>
            <person name="Andreopoulos B."/>
            <person name="Baker S."/>
            <person name="Barry K."/>
            <person name="Bills G."/>
            <person name="Bluhm B."/>
            <person name="Cannon C."/>
            <person name="Castanera R."/>
            <person name="Culley D."/>
            <person name="Daum C."/>
            <person name="Ezra D."/>
            <person name="Gonzalez J."/>
            <person name="Henrissat B."/>
            <person name="Kuo A."/>
            <person name="Liang C."/>
            <person name="Lipzen A."/>
            <person name="Lutzoni F."/>
            <person name="Magnuson J."/>
            <person name="Mondo S."/>
            <person name="Nolan M."/>
            <person name="Ohm R."/>
            <person name="Pangilinan J."/>
            <person name="Park H.-J."/>
            <person name="Ramirez L."/>
            <person name="Alfaro M."/>
            <person name="Sun H."/>
            <person name="Tritt A."/>
            <person name="Yoshinaga Y."/>
            <person name="Zwiers L.-H."/>
            <person name="Turgeon B."/>
            <person name="Goodwin S."/>
            <person name="Spatafora J."/>
            <person name="Crous P."/>
            <person name="Grigoriev I."/>
        </authorList>
    </citation>
    <scope>NUCLEOTIDE SEQUENCE</scope>
    <source>
        <strain evidence="3">CBS 113818</strain>
    </source>
</reference>
<gene>
    <name evidence="3" type="ORF">CC86DRAFT_22986</name>
</gene>
<feature type="compositionally biased region" description="Basic and acidic residues" evidence="1">
    <location>
        <begin position="252"/>
        <end position="275"/>
    </location>
</feature>
<feature type="region of interest" description="Disordered" evidence="1">
    <location>
        <begin position="61"/>
        <end position="103"/>
    </location>
</feature>
<evidence type="ECO:0000256" key="1">
    <source>
        <dbReference type="SAM" id="MobiDB-lite"/>
    </source>
</evidence>
<keyword evidence="2" id="KW-1133">Transmembrane helix</keyword>
<dbReference type="EMBL" id="MU006225">
    <property type="protein sequence ID" value="KAF2826985.1"/>
    <property type="molecule type" value="Genomic_DNA"/>
</dbReference>
<dbReference type="AlphaFoldDB" id="A0A6A7A350"/>
<evidence type="ECO:0000256" key="2">
    <source>
        <dbReference type="SAM" id="Phobius"/>
    </source>
</evidence>